<keyword evidence="2" id="KW-1185">Reference proteome</keyword>
<proteinExistence type="predicted"/>
<organism evidence="1 2">
    <name type="scientific">Dreissena polymorpha</name>
    <name type="common">Zebra mussel</name>
    <name type="synonym">Mytilus polymorpha</name>
    <dbReference type="NCBI Taxonomy" id="45954"/>
    <lineage>
        <taxon>Eukaryota</taxon>
        <taxon>Metazoa</taxon>
        <taxon>Spiralia</taxon>
        <taxon>Lophotrochozoa</taxon>
        <taxon>Mollusca</taxon>
        <taxon>Bivalvia</taxon>
        <taxon>Autobranchia</taxon>
        <taxon>Heteroconchia</taxon>
        <taxon>Euheterodonta</taxon>
        <taxon>Imparidentia</taxon>
        <taxon>Neoheterodontei</taxon>
        <taxon>Myida</taxon>
        <taxon>Dreissenoidea</taxon>
        <taxon>Dreissenidae</taxon>
        <taxon>Dreissena</taxon>
    </lineage>
</organism>
<accession>A0A9D4CWC5</accession>
<evidence type="ECO:0000313" key="1">
    <source>
        <dbReference type="EMBL" id="KAH3734731.1"/>
    </source>
</evidence>
<dbReference type="Gene3D" id="3.30.60.20">
    <property type="match status" value="1"/>
</dbReference>
<dbReference type="AlphaFoldDB" id="A0A9D4CWC5"/>
<comment type="caution">
    <text evidence="1">The sequence shown here is derived from an EMBL/GenBank/DDBJ whole genome shotgun (WGS) entry which is preliminary data.</text>
</comment>
<sequence length="81" mass="9246">MFLAACDMNVHKRCEKNTPKLCGIDHTERRGRIHIKVYSHGDKLMVEGAYNSSGECSNVVLTIKTLSWQHIFCDYQLMSNA</sequence>
<evidence type="ECO:0008006" key="3">
    <source>
        <dbReference type="Google" id="ProtNLM"/>
    </source>
</evidence>
<reference evidence="1" key="1">
    <citation type="journal article" date="2019" name="bioRxiv">
        <title>The Genome of the Zebra Mussel, Dreissena polymorpha: A Resource for Invasive Species Research.</title>
        <authorList>
            <person name="McCartney M.A."/>
            <person name="Auch B."/>
            <person name="Kono T."/>
            <person name="Mallez S."/>
            <person name="Zhang Y."/>
            <person name="Obille A."/>
            <person name="Becker A."/>
            <person name="Abrahante J.E."/>
            <person name="Garbe J."/>
            <person name="Badalamenti J.P."/>
            <person name="Herman A."/>
            <person name="Mangelson H."/>
            <person name="Liachko I."/>
            <person name="Sullivan S."/>
            <person name="Sone E.D."/>
            <person name="Koren S."/>
            <person name="Silverstein K.A.T."/>
            <person name="Beckman K.B."/>
            <person name="Gohl D.M."/>
        </authorList>
    </citation>
    <scope>NUCLEOTIDE SEQUENCE</scope>
    <source>
        <strain evidence="1">Duluth1</strain>
        <tissue evidence="1">Whole animal</tissue>
    </source>
</reference>
<name>A0A9D4CWC5_DREPO</name>
<dbReference type="EMBL" id="JAIWYP010000011">
    <property type="protein sequence ID" value="KAH3734731.1"/>
    <property type="molecule type" value="Genomic_DNA"/>
</dbReference>
<protein>
    <recommendedName>
        <fullName evidence="3">Phorbol-ester/DAG-type domain-containing protein</fullName>
    </recommendedName>
</protein>
<dbReference type="Proteomes" id="UP000828390">
    <property type="component" value="Unassembled WGS sequence"/>
</dbReference>
<evidence type="ECO:0000313" key="2">
    <source>
        <dbReference type="Proteomes" id="UP000828390"/>
    </source>
</evidence>
<gene>
    <name evidence="1" type="ORF">DPMN_041176</name>
</gene>
<reference evidence="1" key="2">
    <citation type="submission" date="2020-11" db="EMBL/GenBank/DDBJ databases">
        <authorList>
            <person name="McCartney M.A."/>
            <person name="Auch B."/>
            <person name="Kono T."/>
            <person name="Mallez S."/>
            <person name="Becker A."/>
            <person name="Gohl D.M."/>
            <person name="Silverstein K.A.T."/>
            <person name="Koren S."/>
            <person name="Bechman K.B."/>
            <person name="Herman A."/>
            <person name="Abrahante J.E."/>
            <person name="Garbe J."/>
        </authorList>
    </citation>
    <scope>NUCLEOTIDE SEQUENCE</scope>
    <source>
        <strain evidence="1">Duluth1</strain>
        <tissue evidence="1">Whole animal</tissue>
    </source>
</reference>